<name>A0A9D4CUA9_DREPO</name>
<sequence>MVKLYPAQLSDHVLAMLRDMAVLSQAQTPRRHGLSVPEQYMEQLNNFIEFTRTNQYALKDH</sequence>
<keyword evidence="2" id="KW-1185">Reference proteome</keyword>
<protein>
    <submittedName>
        <fullName evidence="1">Uncharacterized protein</fullName>
    </submittedName>
</protein>
<dbReference type="Proteomes" id="UP000828390">
    <property type="component" value="Unassembled WGS sequence"/>
</dbReference>
<comment type="caution">
    <text evidence="1">The sequence shown here is derived from an EMBL/GenBank/DDBJ whole genome shotgun (WGS) entry which is preliminary data.</text>
</comment>
<gene>
    <name evidence="1" type="ORF">DPMN_056387</name>
</gene>
<dbReference type="EMBL" id="JAIWYP010000012">
    <property type="protein sequence ID" value="KAH3730401.1"/>
    <property type="molecule type" value="Genomic_DNA"/>
</dbReference>
<proteinExistence type="predicted"/>
<reference evidence="1" key="1">
    <citation type="journal article" date="2019" name="bioRxiv">
        <title>The Genome of the Zebra Mussel, Dreissena polymorpha: A Resource for Invasive Species Research.</title>
        <authorList>
            <person name="McCartney M.A."/>
            <person name="Auch B."/>
            <person name="Kono T."/>
            <person name="Mallez S."/>
            <person name="Zhang Y."/>
            <person name="Obille A."/>
            <person name="Becker A."/>
            <person name="Abrahante J.E."/>
            <person name="Garbe J."/>
            <person name="Badalamenti J.P."/>
            <person name="Herman A."/>
            <person name="Mangelson H."/>
            <person name="Liachko I."/>
            <person name="Sullivan S."/>
            <person name="Sone E.D."/>
            <person name="Koren S."/>
            <person name="Silverstein K.A.T."/>
            <person name="Beckman K.B."/>
            <person name="Gohl D.M."/>
        </authorList>
    </citation>
    <scope>NUCLEOTIDE SEQUENCE</scope>
    <source>
        <strain evidence="1">Duluth1</strain>
        <tissue evidence="1">Whole animal</tissue>
    </source>
</reference>
<reference evidence="1" key="2">
    <citation type="submission" date="2020-11" db="EMBL/GenBank/DDBJ databases">
        <authorList>
            <person name="McCartney M.A."/>
            <person name="Auch B."/>
            <person name="Kono T."/>
            <person name="Mallez S."/>
            <person name="Becker A."/>
            <person name="Gohl D.M."/>
            <person name="Silverstein K.A.T."/>
            <person name="Koren S."/>
            <person name="Bechman K.B."/>
            <person name="Herman A."/>
            <person name="Abrahante J.E."/>
            <person name="Garbe J."/>
        </authorList>
    </citation>
    <scope>NUCLEOTIDE SEQUENCE</scope>
    <source>
        <strain evidence="1">Duluth1</strain>
        <tissue evidence="1">Whole animal</tissue>
    </source>
</reference>
<accession>A0A9D4CUA9</accession>
<evidence type="ECO:0000313" key="2">
    <source>
        <dbReference type="Proteomes" id="UP000828390"/>
    </source>
</evidence>
<organism evidence="1 2">
    <name type="scientific">Dreissena polymorpha</name>
    <name type="common">Zebra mussel</name>
    <name type="synonym">Mytilus polymorpha</name>
    <dbReference type="NCBI Taxonomy" id="45954"/>
    <lineage>
        <taxon>Eukaryota</taxon>
        <taxon>Metazoa</taxon>
        <taxon>Spiralia</taxon>
        <taxon>Lophotrochozoa</taxon>
        <taxon>Mollusca</taxon>
        <taxon>Bivalvia</taxon>
        <taxon>Autobranchia</taxon>
        <taxon>Heteroconchia</taxon>
        <taxon>Euheterodonta</taxon>
        <taxon>Imparidentia</taxon>
        <taxon>Neoheterodontei</taxon>
        <taxon>Myida</taxon>
        <taxon>Dreissenoidea</taxon>
        <taxon>Dreissenidae</taxon>
        <taxon>Dreissena</taxon>
    </lineage>
</organism>
<evidence type="ECO:0000313" key="1">
    <source>
        <dbReference type="EMBL" id="KAH3730401.1"/>
    </source>
</evidence>
<dbReference type="AlphaFoldDB" id="A0A9D4CUA9"/>